<dbReference type="InterPro" id="IPR058240">
    <property type="entry name" value="rSAM_sf"/>
</dbReference>
<keyword evidence="4" id="KW-0963">Cytoplasm</keyword>
<dbReference type="PANTHER" id="PTHR30544:SF8">
    <property type="entry name" value="RADICAL SAM SUPERFAMILY PROTEIN"/>
    <property type="match status" value="1"/>
</dbReference>
<dbReference type="FunFam" id="3.20.20.70:FF:000164">
    <property type="entry name" value="23S rRNA methyltransferase"/>
    <property type="match status" value="1"/>
</dbReference>
<dbReference type="Gene3D" id="3.20.20.70">
    <property type="entry name" value="Aldolase class I"/>
    <property type="match status" value="1"/>
</dbReference>
<dbReference type="Proteomes" id="UP000001568">
    <property type="component" value="Chromosome 3"/>
</dbReference>
<feature type="domain" description="Radical SAM core" evidence="11">
    <location>
        <begin position="52"/>
        <end position="284"/>
    </location>
</feature>
<dbReference type="KEGG" id="olu:OSTLU_4583"/>
<dbReference type="SFLD" id="SFLDF00275">
    <property type="entry name" value="adenosine_C2_methyltransferase"/>
    <property type="match status" value="1"/>
</dbReference>
<evidence type="ECO:0000256" key="6">
    <source>
        <dbReference type="ARBA" id="ARBA00022679"/>
    </source>
</evidence>
<accession>A4RV36</accession>
<reference evidence="12 13" key="1">
    <citation type="journal article" date="2007" name="Proc. Natl. Acad. Sci. U.S.A.">
        <title>The tiny eukaryote Ostreococcus provides genomic insights into the paradox of plankton speciation.</title>
        <authorList>
            <person name="Palenik B."/>
            <person name="Grimwood J."/>
            <person name="Aerts A."/>
            <person name="Rouze P."/>
            <person name="Salamov A."/>
            <person name="Putnam N."/>
            <person name="Dupont C."/>
            <person name="Jorgensen R."/>
            <person name="Derelle E."/>
            <person name="Rombauts S."/>
            <person name="Zhou K."/>
            <person name="Otillar R."/>
            <person name="Merchant S.S."/>
            <person name="Podell S."/>
            <person name="Gaasterland T."/>
            <person name="Napoli C."/>
            <person name="Gendler K."/>
            <person name="Manuell A."/>
            <person name="Tai V."/>
            <person name="Vallon O."/>
            <person name="Piganeau G."/>
            <person name="Jancek S."/>
            <person name="Heijde M."/>
            <person name="Jabbari K."/>
            <person name="Bowler C."/>
            <person name="Lohr M."/>
            <person name="Robbens S."/>
            <person name="Werner G."/>
            <person name="Dubchak I."/>
            <person name="Pazour G.J."/>
            <person name="Ren Q."/>
            <person name="Paulsen I."/>
            <person name="Delwiche C."/>
            <person name="Schmutz J."/>
            <person name="Rokhsar D."/>
            <person name="Van de Peer Y."/>
            <person name="Moreau H."/>
            <person name="Grigoriev I.V."/>
        </authorList>
    </citation>
    <scope>NUCLEOTIDE SEQUENCE [LARGE SCALE GENOMIC DNA]</scope>
    <source>
        <strain evidence="12 13">CCE9901</strain>
    </source>
</reference>
<evidence type="ECO:0000256" key="5">
    <source>
        <dbReference type="ARBA" id="ARBA00022603"/>
    </source>
</evidence>
<dbReference type="OMA" id="QDEHAAC"/>
<dbReference type="PANTHER" id="PTHR30544">
    <property type="entry name" value="23S RRNA METHYLTRANSFERASE"/>
    <property type="match status" value="1"/>
</dbReference>
<keyword evidence="7" id="KW-0949">S-adenosyl-L-methionine</keyword>
<dbReference type="STRING" id="436017.A4RV36"/>
<evidence type="ECO:0000313" key="13">
    <source>
        <dbReference type="Proteomes" id="UP000001568"/>
    </source>
</evidence>
<dbReference type="GO" id="GO:0005737">
    <property type="term" value="C:cytoplasm"/>
    <property type="evidence" value="ECO:0007669"/>
    <property type="project" value="UniProtKB-SubCell"/>
</dbReference>
<evidence type="ECO:0000256" key="3">
    <source>
        <dbReference type="ARBA" id="ARBA00022485"/>
    </source>
</evidence>
<evidence type="ECO:0000256" key="7">
    <source>
        <dbReference type="ARBA" id="ARBA00022691"/>
    </source>
</evidence>
<dbReference type="HOGENOM" id="CLU_029101_3_1_1"/>
<keyword evidence="8" id="KW-0479">Metal-binding</keyword>
<dbReference type="SFLD" id="SFLDS00029">
    <property type="entry name" value="Radical_SAM"/>
    <property type="match status" value="1"/>
</dbReference>
<comment type="subcellular location">
    <subcellularLocation>
        <location evidence="2">Cytoplasm</location>
    </subcellularLocation>
</comment>
<dbReference type="Pfam" id="PF04055">
    <property type="entry name" value="Radical_SAM"/>
    <property type="match status" value="1"/>
</dbReference>
<evidence type="ECO:0000256" key="9">
    <source>
        <dbReference type="ARBA" id="ARBA00023004"/>
    </source>
</evidence>
<keyword evidence="13" id="KW-1185">Reference proteome</keyword>
<dbReference type="EMBL" id="CP000583">
    <property type="protein sequence ID" value="ABO95068.1"/>
    <property type="molecule type" value="Genomic_DNA"/>
</dbReference>
<dbReference type="InterPro" id="IPR013785">
    <property type="entry name" value="Aldolase_TIM"/>
</dbReference>
<organism evidence="12 13">
    <name type="scientific">Ostreococcus lucimarinus (strain CCE9901)</name>
    <dbReference type="NCBI Taxonomy" id="436017"/>
    <lineage>
        <taxon>Eukaryota</taxon>
        <taxon>Viridiplantae</taxon>
        <taxon>Chlorophyta</taxon>
        <taxon>Mamiellophyceae</taxon>
        <taxon>Mamiellales</taxon>
        <taxon>Bathycoccaceae</taxon>
        <taxon>Ostreococcus</taxon>
    </lineage>
</organism>
<sequence>LPRAVVDALRANFVLYTTKVRHESRSGDGTTTKMIVELAGGDVVEACVMRHAKGRTTLCVSSQVGCKMGCTFCATGTLGELGNLSAGEICEQLAHASRGDAVRNVVFMGMGEPLNNYRNVIDAIEAMTSDKGFGLSPAKITVSTVGVIPRMRTLRRDAPGTRLALSLHAPNQALRQKIVPTATAYKLEDLMATLDEHMASGPKMKTMIEYCVLGGVNDDEACARELGALLRGKEVIVNLIPLNPTDTPAGHVPPTREAVQKMLEILTSPEFDLFTTVRHEMGQDIAGACGQLALKTPD</sequence>
<name>A4RV36_OSTLU</name>
<evidence type="ECO:0000256" key="2">
    <source>
        <dbReference type="ARBA" id="ARBA00004496"/>
    </source>
</evidence>
<dbReference type="InterPro" id="IPR007197">
    <property type="entry name" value="rSAM"/>
</dbReference>
<keyword evidence="6" id="KW-0808">Transferase</keyword>
<dbReference type="RefSeq" id="XP_001416775.1">
    <property type="nucleotide sequence ID" value="XM_001416738.1"/>
</dbReference>
<evidence type="ECO:0000256" key="8">
    <source>
        <dbReference type="ARBA" id="ARBA00022723"/>
    </source>
</evidence>
<dbReference type="SUPFAM" id="SSF102114">
    <property type="entry name" value="Radical SAM enzymes"/>
    <property type="match status" value="1"/>
</dbReference>
<evidence type="ECO:0000259" key="11">
    <source>
        <dbReference type="PROSITE" id="PS51918"/>
    </source>
</evidence>
<dbReference type="AlphaFoldDB" id="A4RV36"/>
<dbReference type="GO" id="GO:0070475">
    <property type="term" value="P:rRNA base methylation"/>
    <property type="evidence" value="ECO:0007669"/>
    <property type="project" value="TreeGrafter"/>
</dbReference>
<evidence type="ECO:0000313" key="12">
    <source>
        <dbReference type="EMBL" id="ABO95068.1"/>
    </source>
</evidence>
<keyword evidence="3" id="KW-0004">4Fe-4S</keyword>
<keyword evidence="5" id="KW-0489">Methyltransferase</keyword>
<dbReference type="GeneID" id="5000700"/>
<comment type="cofactor">
    <cofactor evidence="1">
        <name>[4Fe-4S] cluster</name>
        <dbReference type="ChEBI" id="CHEBI:49883"/>
    </cofactor>
</comment>
<keyword evidence="9" id="KW-0408">Iron</keyword>
<dbReference type="PROSITE" id="PS51918">
    <property type="entry name" value="RADICAL_SAM"/>
    <property type="match status" value="1"/>
</dbReference>
<protein>
    <recommendedName>
        <fullName evidence="11">Radical SAM core domain-containing protein</fullName>
    </recommendedName>
</protein>
<dbReference type="InterPro" id="IPR040072">
    <property type="entry name" value="Methyltransferase_A"/>
</dbReference>
<keyword evidence="10" id="KW-0411">Iron-sulfur</keyword>
<dbReference type="SFLD" id="SFLDG01062">
    <property type="entry name" value="methyltransferase_(Class_A)"/>
    <property type="match status" value="1"/>
</dbReference>
<dbReference type="CDD" id="cd01335">
    <property type="entry name" value="Radical_SAM"/>
    <property type="match status" value="1"/>
</dbReference>
<dbReference type="GO" id="GO:0008173">
    <property type="term" value="F:RNA methyltransferase activity"/>
    <property type="evidence" value="ECO:0007669"/>
    <property type="project" value="InterPro"/>
</dbReference>
<evidence type="ECO:0000256" key="10">
    <source>
        <dbReference type="ARBA" id="ARBA00023014"/>
    </source>
</evidence>
<dbReference type="GO" id="GO:0030488">
    <property type="term" value="P:tRNA methylation"/>
    <property type="evidence" value="ECO:0007669"/>
    <property type="project" value="TreeGrafter"/>
</dbReference>
<dbReference type="OrthoDB" id="204498at2759"/>
<gene>
    <name evidence="12" type="ORF">OSTLU_4583</name>
</gene>
<dbReference type="GO" id="GO:0046872">
    <property type="term" value="F:metal ion binding"/>
    <property type="evidence" value="ECO:0007669"/>
    <property type="project" value="UniProtKB-KW"/>
</dbReference>
<dbReference type="InterPro" id="IPR004383">
    <property type="entry name" value="rRNA_lsu_MTrfase_RlmN/Cfr"/>
</dbReference>
<feature type="non-terminal residue" evidence="12">
    <location>
        <position position="298"/>
    </location>
</feature>
<feature type="non-terminal residue" evidence="12">
    <location>
        <position position="1"/>
    </location>
</feature>
<dbReference type="GO" id="GO:0051539">
    <property type="term" value="F:4 iron, 4 sulfur cluster binding"/>
    <property type="evidence" value="ECO:0007669"/>
    <property type="project" value="UniProtKB-KW"/>
</dbReference>
<evidence type="ECO:0000256" key="1">
    <source>
        <dbReference type="ARBA" id="ARBA00001966"/>
    </source>
</evidence>
<proteinExistence type="predicted"/>
<dbReference type="eggNOG" id="ENOG502QQ98">
    <property type="taxonomic scope" value="Eukaryota"/>
</dbReference>
<evidence type="ECO:0000256" key="4">
    <source>
        <dbReference type="ARBA" id="ARBA00022490"/>
    </source>
</evidence>